<keyword evidence="4" id="KW-1185">Reference proteome</keyword>
<evidence type="ECO:0000313" key="3">
    <source>
        <dbReference type="EMBL" id="MDW8550386.1"/>
    </source>
</evidence>
<feature type="domain" description="Rad50/SbcC-type AAA" evidence="2">
    <location>
        <begin position="8"/>
        <end position="238"/>
    </location>
</feature>
<dbReference type="Proteomes" id="UP001204439">
    <property type="component" value="Unassembled WGS sequence"/>
</dbReference>
<dbReference type="Pfam" id="PF13476">
    <property type="entry name" value="AAA_23"/>
    <property type="match status" value="1"/>
</dbReference>
<sequence>MSKNKIKSINITGIRGVREGLNLSPNKKSLLIYGDNGTGKSSITDALEWFYNDSIEHLTGEEVGGKGKNALRNVFLNPSDEAKIEIQYSNKLLDNEKSINNLLKTFNSNSSKEFGSYFSQSQSENLILRYRDLVQFIIATKGDKLKHLQNIIGFSQVQELRSLLKLIGGRIARGIKAGGFSNKRSAQQAILLESLGQNITSSKQFFETVLKVVEPLKLEKDIKSFKDVKTALKSIETKEDTKVVEQIAFHNKIADTLTDLEIEINNIHSLYKDYYKSYITLRKDADKISKLQLLALLSEGLKVLKKDIVKDNFCPLCQQEKDKLKLAQELNQRVEDLKEIKAEQDKLNEECEELTKLLRNNYTIVSGLLKEKHLAEKENEATKKKIEQIQNSIKVIGEDLKKDIFSTEPLKEFSLVTIDDKEIKSLVSNAKVKSKALSDSIKENKKLHIHTKLSRALDAYLAHRKLEREEEVLTKQQVTFEALYTDFIKRQEEALEGFLTMFSDEINSYYVEMNPNEKVEDIQLVPIKDKNDELSGITIEYTFYNERQTPPVALLSESHINCLGLAFFLASVKAFNKENDFFVLDDVISSFDSTHRTRFIRLLINKFSDYQIILLTHEKDFFDIASSEAKRNNWLITSLSWTAEKGTTFETPLVDLRTKIEDKFKSKNIDGLGNDIRRYAERQLKQIAYNIEAGLAFRFNDRNEERMMNELLSSVQSRVNKQSPADLKTKNNINSILASPILIGNKTSHDNTFKENINDLDVFWEDVKKLIKTFYCSDDKCKSFVAMKNFDNVKSKIRCNCGTVNYDWKK</sequence>
<feature type="coiled-coil region" evidence="1">
    <location>
        <begin position="317"/>
        <end position="392"/>
    </location>
</feature>
<name>A0ABU4JKZ8_9FLAO</name>
<dbReference type="EMBL" id="JAMXLT020000030">
    <property type="protein sequence ID" value="MDW8550386.1"/>
    <property type="molecule type" value="Genomic_DNA"/>
</dbReference>
<dbReference type="InterPro" id="IPR038729">
    <property type="entry name" value="Rad50/SbcC_AAA"/>
</dbReference>
<dbReference type="SUPFAM" id="SSF52540">
    <property type="entry name" value="P-loop containing nucleoside triphosphate hydrolases"/>
    <property type="match status" value="1"/>
</dbReference>
<reference evidence="3 4" key="1">
    <citation type="submission" date="2023-11" db="EMBL/GenBank/DDBJ databases">
        <title>First isolation, identification, and characterization of non-pathogenic Epilithonimonas ginsengisoli isolated from diseased farmed rainbow trout (Oncorhynchus mykiss) in Chile.</title>
        <authorList>
            <person name="Miranda C.D."/>
            <person name="Irgang R."/>
            <person name="Concha C."/>
            <person name="Rojas R."/>
            <person name="Avendano R."/>
        </authorList>
    </citation>
    <scope>NUCLEOTIDE SEQUENCE [LARGE SCALE GENOMIC DNA]</scope>
    <source>
        <strain evidence="3 4">FP99</strain>
    </source>
</reference>
<protein>
    <submittedName>
        <fullName evidence="3">AAA family ATPase</fullName>
    </submittedName>
</protein>
<dbReference type="InterPro" id="IPR027417">
    <property type="entry name" value="P-loop_NTPase"/>
</dbReference>
<evidence type="ECO:0000256" key="1">
    <source>
        <dbReference type="SAM" id="Coils"/>
    </source>
</evidence>
<accession>A0ABU4JKZ8</accession>
<dbReference type="PANTHER" id="PTHR32114:SF2">
    <property type="entry name" value="ABC TRANSPORTER ABCH.3"/>
    <property type="match status" value="1"/>
</dbReference>
<organism evidence="3 4">
    <name type="scientific">Epilithonimonas ginsengisoli</name>
    <dbReference type="NCBI Taxonomy" id="1245592"/>
    <lineage>
        <taxon>Bacteria</taxon>
        <taxon>Pseudomonadati</taxon>
        <taxon>Bacteroidota</taxon>
        <taxon>Flavobacteriia</taxon>
        <taxon>Flavobacteriales</taxon>
        <taxon>Weeksellaceae</taxon>
        <taxon>Chryseobacterium group</taxon>
        <taxon>Epilithonimonas</taxon>
    </lineage>
</organism>
<dbReference type="PANTHER" id="PTHR32114">
    <property type="entry name" value="ABC TRANSPORTER ABCH.3"/>
    <property type="match status" value="1"/>
</dbReference>
<gene>
    <name evidence="3" type="ORF">NG800_015775</name>
</gene>
<proteinExistence type="predicted"/>
<evidence type="ECO:0000313" key="4">
    <source>
        <dbReference type="Proteomes" id="UP001204439"/>
    </source>
</evidence>
<comment type="caution">
    <text evidence="3">The sequence shown here is derived from an EMBL/GenBank/DDBJ whole genome shotgun (WGS) entry which is preliminary data.</text>
</comment>
<evidence type="ECO:0000259" key="2">
    <source>
        <dbReference type="Pfam" id="PF13476"/>
    </source>
</evidence>
<keyword evidence="1" id="KW-0175">Coiled coil</keyword>
<dbReference type="RefSeq" id="WP_063969368.1">
    <property type="nucleotide sequence ID" value="NZ_JAMXLT020000030.1"/>
</dbReference>
<dbReference type="Gene3D" id="3.40.50.300">
    <property type="entry name" value="P-loop containing nucleotide triphosphate hydrolases"/>
    <property type="match status" value="2"/>
</dbReference>